<organism evidence="3 4">
    <name type="scientific">Candidatus Kurthia intestinigallinarum</name>
    <dbReference type="NCBI Taxonomy" id="1562256"/>
    <lineage>
        <taxon>Bacteria</taxon>
        <taxon>Bacillati</taxon>
        <taxon>Bacillota</taxon>
        <taxon>Bacilli</taxon>
        <taxon>Bacillales</taxon>
        <taxon>Caryophanaceae</taxon>
        <taxon>Kurthia</taxon>
    </lineage>
</organism>
<feature type="transmembrane region" description="Helical" evidence="2">
    <location>
        <begin position="12"/>
        <end position="30"/>
    </location>
</feature>
<dbReference type="EMBL" id="JTFC01000032">
    <property type="protein sequence ID" value="RUS54345.1"/>
    <property type="molecule type" value="Genomic_DNA"/>
</dbReference>
<evidence type="ECO:0000256" key="2">
    <source>
        <dbReference type="SAM" id="Phobius"/>
    </source>
</evidence>
<feature type="region of interest" description="Disordered" evidence="1">
    <location>
        <begin position="223"/>
        <end position="247"/>
    </location>
</feature>
<evidence type="ECO:0000256" key="1">
    <source>
        <dbReference type="SAM" id="MobiDB-lite"/>
    </source>
</evidence>
<sequence>MENTKTSKQPLLYALIVIVAAVIALSLYYYMLKPQMDKRDAINEKVAVQTTELQTAKTQLADLQQPIKPSDTTEAGKKIPNGANMDTLVDDLQAAESASATQITNFNFNAYDAQSEVAKQAQVTTALTEAEEKSAYAVEEKPVSSVPESTLPKYTKMITMQLAVSGYSESDVRNFIDQLENANRVYNVEKVKFEAPDTEDATSEDIVAAKIQVTTFYYEVPVDEAAQTTNEEPKDEATEDTTKDTTK</sequence>
<keyword evidence="2" id="KW-0812">Transmembrane</keyword>
<evidence type="ECO:0000313" key="3">
    <source>
        <dbReference type="EMBL" id="RUS54345.1"/>
    </source>
</evidence>
<name>A0A433RRW3_9BACL</name>
<dbReference type="RefSeq" id="WP_126991077.1">
    <property type="nucleotide sequence ID" value="NZ_JTFC01000032.1"/>
</dbReference>
<dbReference type="AlphaFoldDB" id="A0A433RRW3"/>
<feature type="region of interest" description="Disordered" evidence="1">
    <location>
        <begin position="63"/>
        <end position="82"/>
    </location>
</feature>
<dbReference type="InterPro" id="IPR014717">
    <property type="entry name" value="Transl_elong_EF1B/ribsomal_bS6"/>
</dbReference>
<evidence type="ECO:0000313" key="4">
    <source>
        <dbReference type="Proteomes" id="UP000288623"/>
    </source>
</evidence>
<proteinExistence type="predicted"/>
<protein>
    <recommendedName>
        <fullName evidence="5">Pilus assembly protein PilO</fullName>
    </recommendedName>
</protein>
<evidence type="ECO:0008006" key="5">
    <source>
        <dbReference type="Google" id="ProtNLM"/>
    </source>
</evidence>
<dbReference type="Gene3D" id="3.30.70.60">
    <property type="match status" value="1"/>
</dbReference>
<keyword evidence="4" id="KW-1185">Reference proteome</keyword>
<accession>A0A433RRW3</accession>
<dbReference type="OrthoDB" id="2718487at2"/>
<comment type="caution">
    <text evidence="3">The sequence shown here is derived from an EMBL/GenBank/DDBJ whole genome shotgun (WGS) entry which is preliminary data.</text>
</comment>
<feature type="compositionally biased region" description="Basic and acidic residues" evidence="1">
    <location>
        <begin position="231"/>
        <end position="247"/>
    </location>
</feature>
<dbReference type="Proteomes" id="UP000288623">
    <property type="component" value="Unassembled WGS sequence"/>
</dbReference>
<keyword evidence="2" id="KW-1133">Transmembrane helix</keyword>
<gene>
    <name evidence="3" type="ORF">QI30_13080</name>
</gene>
<keyword evidence="2" id="KW-0472">Membrane</keyword>
<reference evidence="3 4" key="1">
    <citation type="submission" date="2014-11" db="EMBL/GenBank/DDBJ databases">
        <title>Genome sequence and analysis of novel Kurthia sp.</title>
        <authorList>
            <person name="Lawson J.N."/>
            <person name="Gonzalez J.E."/>
            <person name="Rinauldi L."/>
            <person name="Xuan Z."/>
            <person name="Firman A."/>
            <person name="Shaddox L."/>
            <person name="Trudeau A."/>
            <person name="Shah S."/>
            <person name="Reiman D."/>
        </authorList>
    </citation>
    <scope>NUCLEOTIDE SEQUENCE [LARGE SCALE GENOMIC DNA]</scope>
    <source>
        <strain evidence="3 4">3B1D</strain>
    </source>
</reference>